<dbReference type="EMBL" id="QGKW02000717">
    <property type="protein sequence ID" value="KAF2595861.1"/>
    <property type="molecule type" value="Genomic_DNA"/>
</dbReference>
<proteinExistence type="predicted"/>
<evidence type="ECO:0000313" key="2">
    <source>
        <dbReference type="Proteomes" id="UP000712281"/>
    </source>
</evidence>
<organism evidence="1 2">
    <name type="scientific">Brassica cretica</name>
    <name type="common">Mustard</name>
    <dbReference type="NCBI Taxonomy" id="69181"/>
    <lineage>
        <taxon>Eukaryota</taxon>
        <taxon>Viridiplantae</taxon>
        <taxon>Streptophyta</taxon>
        <taxon>Embryophyta</taxon>
        <taxon>Tracheophyta</taxon>
        <taxon>Spermatophyta</taxon>
        <taxon>Magnoliopsida</taxon>
        <taxon>eudicotyledons</taxon>
        <taxon>Gunneridae</taxon>
        <taxon>Pentapetalae</taxon>
        <taxon>rosids</taxon>
        <taxon>malvids</taxon>
        <taxon>Brassicales</taxon>
        <taxon>Brassicaceae</taxon>
        <taxon>Brassiceae</taxon>
        <taxon>Brassica</taxon>
    </lineage>
</organism>
<sequence length="67" mass="7322">MSFITKYPSPQLQSSVLLTVTFGPSSLQSDNERTLPLSHVELAAITDLHRSFLAPLCFSFLCHSGAL</sequence>
<comment type="caution">
    <text evidence="1">The sequence shown here is derived from an EMBL/GenBank/DDBJ whole genome shotgun (WGS) entry which is preliminary data.</text>
</comment>
<dbReference type="Proteomes" id="UP000712281">
    <property type="component" value="Unassembled WGS sequence"/>
</dbReference>
<evidence type="ECO:0000313" key="1">
    <source>
        <dbReference type="EMBL" id="KAF2595861.1"/>
    </source>
</evidence>
<protein>
    <submittedName>
        <fullName evidence="1">Uncharacterized protein</fullName>
    </submittedName>
</protein>
<reference evidence="1" key="1">
    <citation type="submission" date="2019-12" db="EMBL/GenBank/DDBJ databases">
        <title>Genome sequencing and annotation of Brassica cretica.</title>
        <authorList>
            <person name="Studholme D.J."/>
            <person name="Sarris P.F."/>
        </authorList>
    </citation>
    <scope>NUCLEOTIDE SEQUENCE</scope>
    <source>
        <strain evidence="1">PFS-001/15</strain>
        <tissue evidence="1">Leaf</tissue>
    </source>
</reference>
<accession>A0A8S9KPX3</accession>
<dbReference type="AlphaFoldDB" id="A0A8S9KPX3"/>
<name>A0A8S9KPX3_BRACR</name>
<gene>
    <name evidence="1" type="ORF">F2Q68_00008941</name>
</gene>